<dbReference type="EC" id="2.3.2.27" evidence="2"/>
<dbReference type="InterPro" id="IPR001841">
    <property type="entry name" value="Znf_RING"/>
</dbReference>
<evidence type="ECO:0000256" key="5">
    <source>
        <dbReference type="ARBA" id="ARBA00022833"/>
    </source>
</evidence>
<dbReference type="PROSITE" id="PS50089">
    <property type="entry name" value="ZF_RING_2"/>
    <property type="match status" value="1"/>
</dbReference>
<keyword evidence="9" id="KW-0812">Transmembrane</keyword>
<keyword evidence="9" id="KW-1133">Transmembrane helix</keyword>
<dbReference type="Gene3D" id="3.30.40.10">
    <property type="entry name" value="Zinc/RING finger domain, C3HC4 (zinc finger)"/>
    <property type="match status" value="1"/>
</dbReference>
<comment type="similarity">
    <text evidence="6">Belongs to the RING-type zinc finger family. ATL subfamily.</text>
</comment>
<feature type="compositionally biased region" description="Low complexity" evidence="8">
    <location>
        <begin position="48"/>
        <end position="67"/>
    </location>
</feature>
<dbReference type="GO" id="GO:0008270">
    <property type="term" value="F:zinc ion binding"/>
    <property type="evidence" value="ECO:0007669"/>
    <property type="project" value="UniProtKB-KW"/>
</dbReference>
<reference evidence="12" key="1">
    <citation type="submission" date="2024-06" db="EMBL/GenBank/DDBJ databases">
        <authorList>
            <person name="Ryan C."/>
        </authorList>
    </citation>
    <scope>NUCLEOTIDE SEQUENCE [LARGE SCALE GENOMIC DNA]</scope>
</reference>
<evidence type="ECO:0000313" key="11">
    <source>
        <dbReference type="EMBL" id="CAL5037932.1"/>
    </source>
</evidence>
<keyword evidence="5" id="KW-0862">Zinc</keyword>
<gene>
    <name evidence="11" type="ORF">URODEC1_LOCUS84769</name>
</gene>
<dbReference type="AlphaFoldDB" id="A0ABC9DF63"/>
<keyword evidence="9" id="KW-0472">Membrane</keyword>
<dbReference type="Pfam" id="PF13639">
    <property type="entry name" value="zf-RING_2"/>
    <property type="match status" value="1"/>
</dbReference>
<feature type="transmembrane region" description="Helical" evidence="9">
    <location>
        <begin position="12"/>
        <end position="30"/>
    </location>
</feature>
<keyword evidence="12" id="KW-1185">Reference proteome</keyword>
<dbReference type="SUPFAM" id="SSF57850">
    <property type="entry name" value="RING/U-box"/>
    <property type="match status" value="1"/>
</dbReference>
<evidence type="ECO:0000256" key="2">
    <source>
        <dbReference type="ARBA" id="ARBA00012483"/>
    </source>
</evidence>
<keyword evidence="3" id="KW-0479">Metal-binding</keyword>
<dbReference type="InterPro" id="IPR053238">
    <property type="entry name" value="RING-H2_zinc_finger"/>
</dbReference>
<dbReference type="PANTHER" id="PTHR14155">
    <property type="entry name" value="RING FINGER DOMAIN-CONTAINING"/>
    <property type="match status" value="1"/>
</dbReference>
<dbReference type="GO" id="GO:0061630">
    <property type="term" value="F:ubiquitin protein ligase activity"/>
    <property type="evidence" value="ECO:0007669"/>
    <property type="project" value="UniProtKB-EC"/>
</dbReference>
<name>A0ABC9DF63_9POAL</name>
<organism evidence="11 12">
    <name type="scientific">Urochloa decumbens</name>
    <dbReference type="NCBI Taxonomy" id="240449"/>
    <lineage>
        <taxon>Eukaryota</taxon>
        <taxon>Viridiplantae</taxon>
        <taxon>Streptophyta</taxon>
        <taxon>Embryophyta</taxon>
        <taxon>Tracheophyta</taxon>
        <taxon>Spermatophyta</taxon>
        <taxon>Magnoliopsida</taxon>
        <taxon>Liliopsida</taxon>
        <taxon>Poales</taxon>
        <taxon>Poaceae</taxon>
        <taxon>PACMAD clade</taxon>
        <taxon>Panicoideae</taxon>
        <taxon>Panicodae</taxon>
        <taxon>Paniceae</taxon>
        <taxon>Melinidinae</taxon>
        <taxon>Urochloa</taxon>
    </lineage>
</organism>
<proteinExistence type="inferred from homology"/>
<evidence type="ECO:0000256" key="6">
    <source>
        <dbReference type="ARBA" id="ARBA00024209"/>
    </source>
</evidence>
<comment type="catalytic activity">
    <reaction evidence="1">
        <text>S-ubiquitinyl-[E2 ubiquitin-conjugating enzyme]-L-cysteine + [acceptor protein]-L-lysine = [E2 ubiquitin-conjugating enzyme]-L-cysteine + N(6)-ubiquitinyl-[acceptor protein]-L-lysine.</text>
        <dbReference type="EC" id="2.3.2.27"/>
    </reaction>
</comment>
<protein>
    <recommendedName>
        <fullName evidence="2">RING-type E3 ubiquitin transferase</fullName>
        <ecNumber evidence="2">2.3.2.27</ecNumber>
    </recommendedName>
</protein>
<dbReference type="SMART" id="SM00184">
    <property type="entry name" value="RING"/>
    <property type="match status" value="1"/>
</dbReference>
<dbReference type="PANTHER" id="PTHR14155:SF499">
    <property type="entry name" value="RING-TYPE DOMAIN-CONTAINING PROTEIN"/>
    <property type="match status" value="1"/>
</dbReference>
<feature type="region of interest" description="Disordered" evidence="8">
    <location>
        <begin position="37"/>
        <end position="67"/>
    </location>
</feature>
<dbReference type="EMBL" id="OZ075143">
    <property type="protein sequence ID" value="CAL5037932.1"/>
    <property type="molecule type" value="Genomic_DNA"/>
</dbReference>
<evidence type="ECO:0000256" key="3">
    <source>
        <dbReference type="ARBA" id="ARBA00022723"/>
    </source>
</evidence>
<feature type="compositionally biased region" description="Gly residues" evidence="8">
    <location>
        <begin position="37"/>
        <end position="47"/>
    </location>
</feature>
<accession>A0ABC9DF63</accession>
<feature type="domain" description="RING-type" evidence="10">
    <location>
        <begin position="111"/>
        <end position="153"/>
    </location>
</feature>
<dbReference type="Proteomes" id="UP001497457">
    <property type="component" value="Chromosome 33rd"/>
</dbReference>
<evidence type="ECO:0000256" key="1">
    <source>
        <dbReference type="ARBA" id="ARBA00000900"/>
    </source>
</evidence>
<keyword evidence="4 7" id="KW-0863">Zinc-finger</keyword>
<dbReference type="InterPro" id="IPR013083">
    <property type="entry name" value="Znf_RING/FYVE/PHD"/>
</dbReference>
<evidence type="ECO:0000313" key="12">
    <source>
        <dbReference type="Proteomes" id="UP001497457"/>
    </source>
</evidence>
<reference evidence="11 12" key="2">
    <citation type="submission" date="2024-10" db="EMBL/GenBank/DDBJ databases">
        <authorList>
            <person name="Ryan C."/>
        </authorList>
    </citation>
    <scope>NUCLEOTIDE SEQUENCE [LARGE SCALE GENOMIC DNA]</scope>
</reference>
<evidence type="ECO:0000256" key="8">
    <source>
        <dbReference type="SAM" id="MobiDB-lite"/>
    </source>
</evidence>
<evidence type="ECO:0000256" key="7">
    <source>
        <dbReference type="PROSITE-ProRule" id="PRU00175"/>
    </source>
</evidence>
<evidence type="ECO:0000256" key="4">
    <source>
        <dbReference type="ARBA" id="ARBA00022771"/>
    </source>
</evidence>
<evidence type="ECO:0000259" key="10">
    <source>
        <dbReference type="PROSITE" id="PS50089"/>
    </source>
</evidence>
<evidence type="ECO:0000256" key="9">
    <source>
        <dbReference type="SAM" id="Phobius"/>
    </source>
</evidence>
<sequence>MAQIWDEMFVLVELVLVAFFFVACLCSACLRRGGGGGGGGGEGGAHANGGQQQGRQPRAPAAPVAAPASAPPLLPLYAARNEEQLRAPAVLPHFPYPARARATSSEPPPACAICLDELRQGQLCSEVPACRHVFHEGCIRVWAKKKNTCPLCRARVVLPRAAYGVAAADDMV</sequence>